<dbReference type="InterPro" id="IPR000866">
    <property type="entry name" value="AhpC/TSA"/>
</dbReference>
<evidence type="ECO:0000256" key="4">
    <source>
        <dbReference type="ARBA" id="ARBA00022862"/>
    </source>
</evidence>
<reference evidence="12" key="1">
    <citation type="submission" date="2011-01" db="EMBL/GenBank/DDBJ databases">
        <title>Complete sequence of chromosome of Acidobacterium sp. MP5ACTX9.</title>
        <authorList>
            <consortium name="US DOE Joint Genome Institute"/>
            <person name="Lucas S."/>
            <person name="Copeland A."/>
            <person name="Lapidus A."/>
            <person name="Cheng J.-F."/>
            <person name="Goodwin L."/>
            <person name="Pitluck S."/>
            <person name="Teshima H."/>
            <person name="Detter J.C."/>
            <person name="Han C."/>
            <person name="Tapia R."/>
            <person name="Land M."/>
            <person name="Hauser L."/>
            <person name="Kyrpides N."/>
            <person name="Ivanova N."/>
            <person name="Ovchinnikova G."/>
            <person name="Pagani I."/>
            <person name="Rawat S.R."/>
            <person name="Mannisto M."/>
            <person name="Haggblom M.M."/>
            <person name="Woyke T."/>
        </authorList>
    </citation>
    <scope>NUCLEOTIDE SEQUENCE [LARGE SCALE GENOMIC DNA]</scope>
    <source>
        <strain evidence="12">MP5ACTX9</strain>
    </source>
</reference>
<sequence>MPESRIPRILELAPNFEAKSTHGTIRLTDYTTRGKWVMLFSHPSDFTPVCSTEFVEFARRQADWDRLNVQLIGVSIDSLQSHIAWVLDLERIFNVKIEFPLVVDLDQKVSAAYGLVHEAVSDTATVRSVFVIDPKGLIRALLYYPMQLGRNVDELIRIFEALQVADTNGVSCPANWQPGQPVVVPAPATQADAVKRAAGVAGMDVQTWYLSTKQIPTK</sequence>
<keyword evidence="4 8" id="KW-0049">Antioxidant</keyword>
<evidence type="ECO:0000256" key="2">
    <source>
        <dbReference type="ARBA" id="ARBA00022490"/>
    </source>
</evidence>
<comment type="similarity">
    <text evidence="1">Belongs to the peroxiredoxin family. AhpC/Prx1 subfamily.</text>
</comment>
<dbReference type="GO" id="GO:0005829">
    <property type="term" value="C:cytosol"/>
    <property type="evidence" value="ECO:0007669"/>
    <property type="project" value="TreeGrafter"/>
</dbReference>
<dbReference type="KEGG" id="acm:AciX9_0720"/>
<dbReference type="RefSeq" id="WP_013579116.1">
    <property type="nucleotide sequence ID" value="NC_015064.1"/>
</dbReference>
<evidence type="ECO:0000259" key="10">
    <source>
        <dbReference type="PROSITE" id="PS51352"/>
    </source>
</evidence>
<keyword evidence="6 8" id="KW-0676">Redox-active center</keyword>
<dbReference type="EMBL" id="CP002480">
    <property type="protein sequence ID" value="ADW67790.1"/>
    <property type="molecule type" value="Genomic_DNA"/>
</dbReference>
<comment type="subunit">
    <text evidence="8">Homodecamer. Pentamer of dimers that assemble into a ring structure.</text>
</comment>
<dbReference type="Gene3D" id="3.40.30.10">
    <property type="entry name" value="Glutaredoxin"/>
    <property type="match status" value="1"/>
</dbReference>
<dbReference type="EC" id="1.11.1.24" evidence="8"/>
<name>E8WZX9_GRATM</name>
<dbReference type="InterPro" id="IPR022915">
    <property type="entry name" value="Peroxiredoxin_TDXH"/>
</dbReference>
<comment type="miscellaneous">
    <text evidence="8">The active site is a conserved redox-active cysteine residue, the peroxidatic cysteine (C(P)), which makes the nucleophilic attack on the peroxide substrate. The peroxide oxidizes the C(P)-SH to cysteine sulfenic acid (C(P)-SOH), which then reacts with another cysteine residue, the resolving cysteine (C(R)), to form a disulfide bridge. The disulfide is subsequently reduced by an appropriate electron donor to complete the catalytic cycle. In this 1-Cys peroxiredoxin, no C(R) is present and C(P) instead forms a disulfide with a cysteine from another protein or with a small thiol molecule.</text>
</comment>
<dbReference type="Proteomes" id="UP000000343">
    <property type="component" value="Chromosome"/>
</dbReference>
<comment type="function">
    <text evidence="7 8">Thiol-specific peroxidase that catalyzes the reduction of hydrogen peroxide and organic hydroperoxides to water and alcohols, respectively. Plays a role in cell protection against oxidative stress by detoxifying peroxides.</text>
</comment>
<evidence type="ECO:0000313" key="12">
    <source>
        <dbReference type="Proteomes" id="UP000000343"/>
    </source>
</evidence>
<comment type="subcellular location">
    <subcellularLocation>
        <location evidence="8">Cytoplasm</location>
    </subcellularLocation>
</comment>
<dbReference type="AlphaFoldDB" id="E8WZX9"/>
<evidence type="ECO:0000256" key="7">
    <source>
        <dbReference type="ARBA" id="ARBA00037420"/>
    </source>
</evidence>
<evidence type="ECO:0000256" key="1">
    <source>
        <dbReference type="ARBA" id="ARBA00009796"/>
    </source>
</evidence>
<protein>
    <recommendedName>
        <fullName evidence="8">Peroxiredoxin</fullName>
        <ecNumber evidence="8">1.11.1.24</ecNumber>
    </recommendedName>
    <alternativeName>
        <fullName evidence="8">Thioredoxin-dependent peroxiredoxin</fullName>
    </alternativeName>
</protein>
<gene>
    <name evidence="11" type="ordered locus">AciX9_0720</name>
</gene>
<dbReference type="PANTHER" id="PTHR10681">
    <property type="entry name" value="THIOREDOXIN PEROXIDASE"/>
    <property type="match status" value="1"/>
</dbReference>
<feature type="active site" description="Cysteine sulfenic acid (-SOH) intermediate; for peroxidase activity" evidence="9">
    <location>
        <position position="50"/>
    </location>
</feature>
<dbReference type="Pfam" id="PF00578">
    <property type="entry name" value="AhpC-TSA"/>
    <property type="match status" value="1"/>
</dbReference>
<dbReference type="GO" id="GO:0006979">
    <property type="term" value="P:response to oxidative stress"/>
    <property type="evidence" value="ECO:0007669"/>
    <property type="project" value="TreeGrafter"/>
</dbReference>
<dbReference type="InterPro" id="IPR024706">
    <property type="entry name" value="Peroxiredoxin_AhpC-typ"/>
</dbReference>
<evidence type="ECO:0000256" key="6">
    <source>
        <dbReference type="ARBA" id="ARBA00023284"/>
    </source>
</evidence>
<dbReference type="PIRSF" id="PIRSF000239">
    <property type="entry name" value="AHPC"/>
    <property type="match status" value="1"/>
</dbReference>
<dbReference type="InterPro" id="IPR013766">
    <property type="entry name" value="Thioredoxin_domain"/>
</dbReference>
<comment type="caution">
    <text evidence="8">Lacks conserved residue(s) required for the propagation of feature annotation.</text>
</comment>
<dbReference type="GO" id="GO:0042744">
    <property type="term" value="P:hydrogen peroxide catabolic process"/>
    <property type="evidence" value="ECO:0007669"/>
    <property type="project" value="TreeGrafter"/>
</dbReference>
<dbReference type="HAMAP" id="MF_00401">
    <property type="entry name" value="Peroxiredoxin"/>
    <property type="match status" value="1"/>
</dbReference>
<dbReference type="GO" id="GO:0008379">
    <property type="term" value="F:thioredoxin peroxidase activity"/>
    <property type="evidence" value="ECO:0007669"/>
    <property type="project" value="TreeGrafter"/>
</dbReference>
<dbReference type="GO" id="GO:0045454">
    <property type="term" value="P:cell redox homeostasis"/>
    <property type="evidence" value="ECO:0007669"/>
    <property type="project" value="TreeGrafter"/>
</dbReference>
<dbReference type="HOGENOM" id="CLU_042529_4_4_0"/>
<keyword evidence="12" id="KW-1185">Reference proteome</keyword>
<dbReference type="Pfam" id="PF10417">
    <property type="entry name" value="1-cysPrx_C"/>
    <property type="match status" value="1"/>
</dbReference>
<feature type="active site" description="Cysteine sulfenic acid (-SOH) intermediate" evidence="8">
    <location>
        <position position="50"/>
    </location>
</feature>
<dbReference type="eggNOG" id="COG0450">
    <property type="taxonomic scope" value="Bacteria"/>
</dbReference>
<dbReference type="OrthoDB" id="9812811at2"/>
<dbReference type="PaxDb" id="1198114-AciX9_0720"/>
<keyword evidence="2 8" id="KW-0963">Cytoplasm</keyword>
<dbReference type="NCBIfam" id="NF009668">
    <property type="entry name" value="PRK13189.1"/>
    <property type="match status" value="1"/>
</dbReference>
<evidence type="ECO:0000256" key="8">
    <source>
        <dbReference type="HAMAP-Rule" id="MF_00401"/>
    </source>
</evidence>
<dbReference type="InterPro" id="IPR050217">
    <property type="entry name" value="Peroxiredoxin"/>
</dbReference>
<comment type="similarity">
    <text evidence="8">Belongs to the peroxiredoxin family. Prx6 subfamily.</text>
</comment>
<evidence type="ECO:0000256" key="9">
    <source>
        <dbReference type="PIRSR" id="PIRSR000239-1"/>
    </source>
</evidence>
<feature type="binding site" evidence="8">
    <location>
        <position position="127"/>
    </location>
    <ligand>
        <name>substrate</name>
    </ligand>
</feature>
<keyword evidence="3 8" id="KW-0575">Peroxidase</keyword>
<organism evidence="12">
    <name type="scientific">Granulicella tundricola (strain ATCC BAA-1859 / DSM 23138 / MP5ACTX9)</name>
    <dbReference type="NCBI Taxonomy" id="1198114"/>
    <lineage>
        <taxon>Bacteria</taxon>
        <taxon>Pseudomonadati</taxon>
        <taxon>Acidobacteriota</taxon>
        <taxon>Terriglobia</taxon>
        <taxon>Terriglobales</taxon>
        <taxon>Acidobacteriaceae</taxon>
        <taxon>Granulicella</taxon>
    </lineage>
</organism>
<dbReference type="InterPro" id="IPR036249">
    <property type="entry name" value="Thioredoxin-like_sf"/>
</dbReference>
<dbReference type="PANTHER" id="PTHR10681:SF128">
    <property type="entry name" value="THIOREDOXIN-DEPENDENT PEROXIDE REDUCTASE, MITOCHONDRIAL"/>
    <property type="match status" value="1"/>
</dbReference>
<dbReference type="PROSITE" id="PS51352">
    <property type="entry name" value="THIOREDOXIN_2"/>
    <property type="match status" value="1"/>
</dbReference>
<evidence type="ECO:0000256" key="5">
    <source>
        <dbReference type="ARBA" id="ARBA00023002"/>
    </source>
</evidence>
<proteinExistence type="inferred from homology"/>
<evidence type="ECO:0000313" key="11">
    <source>
        <dbReference type="EMBL" id="ADW67790.1"/>
    </source>
</evidence>
<feature type="domain" description="Thioredoxin" evidence="10">
    <location>
        <begin position="7"/>
        <end position="164"/>
    </location>
</feature>
<comment type="catalytic activity">
    <reaction evidence="8">
        <text>a hydroperoxide + [thioredoxin]-dithiol = an alcohol + [thioredoxin]-disulfide + H2O</text>
        <dbReference type="Rhea" id="RHEA:62620"/>
        <dbReference type="Rhea" id="RHEA-COMP:10698"/>
        <dbReference type="Rhea" id="RHEA-COMP:10700"/>
        <dbReference type="ChEBI" id="CHEBI:15377"/>
        <dbReference type="ChEBI" id="CHEBI:29950"/>
        <dbReference type="ChEBI" id="CHEBI:30879"/>
        <dbReference type="ChEBI" id="CHEBI:35924"/>
        <dbReference type="ChEBI" id="CHEBI:50058"/>
        <dbReference type="EC" id="1.11.1.24"/>
    </reaction>
</comment>
<accession>E8WZX9</accession>
<dbReference type="STRING" id="1198114.AciX9_0720"/>
<dbReference type="InterPro" id="IPR019479">
    <property type="entry name" value="Peroxiredoxin_C"/>
</dbReference>
<dbReference type="GO" id="GO:0033554">
    <property type="term" value="P:cellular response to stress"/>
    <property type="evidence" value="ECO:0007669"/>
    <property type="project" value="TreeGrafter"/>
</dbReference>
<evidence type="ECO:0000256" key="3">
    <source>
        <dbReference type="ARBA" id="ARBA00022559"/>
    </source>
</evidence>
<dbReference type="SUPFAM" id="SSF52833">
    <property type="entry name" value="Thioredoxin-like"/>
    <property type="match status" value="1"/>
</dbReference>
<keyword evidence="5 8" id="KW-0560">Oxidoreductase</keyword>